<protein>
    <submittedName>
        <fullName evidence="11">Multidrug transporter</fullName>
    </submittedName>
</protein>
<dbReference type="PANTHER" id="PTHR30203:SF32">
    <property type="entry name" value="CATION EFFLUX SYSTEM PROTEIN CUSC"/>
    <property type="match status" value="1"/>
</dbReference>
<dbReference type="Gene3D" id="2.20.200.10">
    <property type="entry name" value="Outer membrane efflux proteins (OEP)"/>
    <property type="match status" value="1"/>
</dbReference>
<gene>
    <name evidence="11" type="ORF">RU08_22730</name>
</gene>
<evidence type="ECO:0000313" key="11">
    <source>
        <dbReference type="EMBL" id="KIP90868.1"/>
    </source>
</evidence>
<evidence type="ECO:0000256" key="5">
    <source>
        <dbReference type="ARBA" id="ARBA00023136"/>
    </source>
</evidence>
<dbReference type="InterPro" id="IPR010131">
    <property type="entry name" value="MdtP/NodT-like"/>
</dbReference>
<proteinExistence type="inferred from homology"/>
<dbReference type="InterPro" id="IPR003423">
    <property type="entry name" value="OMP_efflux"/>
</dbReference>
<keyword evidence="6 9" id="KW-0564">Palmitate</keyword>
<evidence type="ECO:0000256" key="10">
    <source>
        <dbReference type="SAM" id="Coils"/>
    </source>
</evidence>
<comment type="subcellular location">
    <subcellularLocation>
        <location evidence="1 9">Cell outer membrane</location>
        <topology evidence="1 9">Lipid-anchor</topology>
    </subcellularLocation>
</comment>
<dbReference type="Proteomes" id="UP000032068">
    <property type="component" value="Unassembled WGS sequence"/>
</dbReference>
<evidence type="ECO:0000256" key="1">
    <source>
        <dbReference type="ARBA" id="ARBA00004459"/>
    </source>
</evidence>
<evidence type="ECO:0000256" key="4">
    <source>
        <dbReference type="ARBA" id="ARBA00022692"/>
    </source>
</evidence>
<evidence type="ECO:0000256" key="9">
    <source>
        <dbReference type="RuleBase" id="RU362097"/>
    </source>
</evidence>
<evidence type="ECO:0000256" key="8">
    <source>
        <dbReference type="ARBA" id="ARBA00023288"/>
    </source>
</evidence>
<dbReference type="NCBIfam" id="TIGR01845">
    <property type="entry name" value="outer_NodT"/>
    <property type="match status" value="1"/>
</dbReference>
<evidence type="ECO:0000313" key="12">
    <source>
        <dbReference type="Proteomes" id="UP000032068"/>
    </source>
</evidence>
<keyword evidence="5 9" id="KW-0472">Membrane</keyword>
<feature type="chain" id="PRO_5001434617" evidence="9">
    <location>
        <begin position="25"/>
        <end position="480"/>
    </location>
</feature>
<dbReference type="AlphaFoldDB" id="A0A0D0J6S2"/>
<evidence type="ECO:0000256" key="6">
    <source>
        <dbReference type="ARBA" id="ARBA00023139"/>
    </source>
</evidence>
<keyword evidence="10" id="KW-0175">Coiled coil</keyword>
<evidence type="ECO:0000256" key="3">
    <source>
        <dbReference type="ARBA" id="ARBA00022452"/>
    </source>
</evidence>
<feature type="coiled-coil region" evidence="10">
    <location>
        <begin position="219"/>
        <end position="246"/>
    </location>
</feature>
<dbReference type="Gene3D" id="1.20.1600.10">
    <property type="entry name" value="Outer membrane efflux proteins (OEP)"/>
    <property type="match status" value="1"/>
</dbReference>
<reference evidence="11 12" key="1">
    <citation type="submission" date="2014-12" db="EMBL/GenBank/DDBJ databases">
        <title>16Stimator: statistical estimation of ribosomal gene copy numbers from draft genome assemblies.</title>
        <authorList>
            <person name="Perisin M.A."/>
            <person name="Vetter M."/>
            <person name="Gilbert J.A."/>
            <person name="Bergelson J."/>
        </authorList>
    </citation>
    <scope>NUCLEOTIDE SEQUENCE [LARGE SCALE GENOMIC DNA]</scope>
    <source>
        <strain evidence="11 12">MEJ086</strain>
    </source>
</reference>
<keyword evidence="8 9" id="KW-0449">Lipoprotein</keyword>
<organism evidence="11 12">
    <name type="scientific">Pseudomonas fulva</name>
    <dbReference type="NCBI Taxonomy" id="47880"/>
    <lineage>
        <taxon>Bacteria</taxon>
        <taxon>Pseudomonadati</taxon>
        <taxon>Pseudomonadota</taxon>
        <taxon>Gammaproteobacteria</taxon>
        <taxon>Pseudomonadales</taxon>
        <taxon>Pseudomonadaceae</taxon>
        <taxon>Pseudomonas</taxon>
    </lineage>
</organism>
<keyword evidence="4 9" id="KW-0812">Transmembrane</keyword>
<sequence length="480" mass="52055">MTSHIMLRPALLALAITLGGCSLAPHYERPDAPVAEQWRAASTAGTRADALDWQTFIVDADLRRAVDTALSNNRSLRQALLDIEAARAQYRIQRADRLPSINANATGNRQRLPADQSQTGRSEVTSVYQVGLGLAEYEVDLFGRVRNLSEAALETYLATEEATRATQISLIAEVIQAYLTRDGALRRIALVEQTLDSRLASLDLVSRRREAGTATALDYQEAVGLAEQAKAERESTERQLRQADNALVLLLGTPDVERLLPAKPRDNLMVLQDIAPGTTSALIERRPDILASEHRLKARNADIGAARAAFFPRITLTGSVGSSSTELSGLFDGGSRAWSFAPSLSLPIFAGGRNRANLDLAEVRQDAAVAEYEGTIQTAFREVADALAATDTLRREEAARRALADSSRAAETLAEARYRGGVDDHLRYLDAQRSSFTDQTTLIQISTERQLALADLFRTLGGGWAGDGVARADAPAPVVR</sequence>
<dbReference type="GO" id="GO:0009279">
    <property type="term" value="C:cell outer membrane"/>
    <property type="evidence" value="ECO:0007669"/>
    <property type="project" value="UniProtKB-SubCell"/>
</dbReference>
<keyword evidence="7" id="KW-0998">Cell outer membrane</keyword>
<accession>A0A0D0J6S2</accession>
<comment type="caution">
    <text evidence="11">The sequence shown here is derived from an EMBL/GenBank/DDBJ whole genome shotgun (WGS) entry which is preliminary data.</text>
</comment>
<comment type="similarity">
    <text evidence="2 9">Belongs to the outer membrane factor (OMF) (TC 1.B.17) family.</text>
</comment>
<dbReference type="PANTHER" id="PTHR30203">
    <property type="entry name" value="OUTER MEMBRANE CATION EFFLUX PROTEIN"/>
    <property type="match status" value="1"/>
</dbReference>
<dbReference type="RefSeq" id="WP_042556152.1">
    <property type="nucleotide sequence ID" value="NZ_JXQW01000096.1"/>
</dbReference>
<name>A0A0D0J6S2_9PSED</name>
<evidence type="ECO:0000256" key="7">
    <source>
        <dbReference type="ARBA" id="ARBA00023237"/>
    </source>
</evidence>
<dbReference type="GO" id="GO:0015562">
    <property type="term" value="F:efflux transmembrane transporter activity"/>
    <property type="evidence" value="ECO:0007669"/>
    <property type="project" value="InterPro"/>
</dbReference>
<keyword evidence="9" id="KW-0732">Signal</keyword>
<dbReference type="SUPFAM" id="SSF56954">
    <property type="entry name" value="Outer membrane efflux proteins (OEP)"/>
    <property type="match status" value="1"/>
</dbReference>
<dbReference type="EMBL" id="JXQW01000096">
    <property type="protein sequence ID" value="KIP90868.1"/>
    <property type="molecule type" value="Genomic_DNA"/>
</dbReference>
<feature type="signal peptide" evidence="9">
    <location>
        <begin position="1"/>
        <end position="24"/>
    </location>
</feature>
<keyword evidence="3 9" id="KW-1134">Transmembrane beta strand</keyword>
<evidence type="ECO:0000256" key="2">
    <source>
        <dbReference type="ARBA" id="ARBA00007613"/>
    </source>
</evidence>
<dbReference type="Pfam" id="PF02321">
    <property type="entry name" value="OEP"/>
    <property type="match status" value="2"/>
</dbReference>